<sequence length="90" mass="10522">LFSFDSVVNSQEETIPRNSAGRPQKEVWDYIQKVALKDQCTKVSIEVKQKFLHIVVARNHTKENDNERDTEEDFPIFKKACTKEPQELNN</sequence>
<keyword evidence="2" id="KW-1185">Reference proteome</keyword>
<gene>
    <name evidence="1" type="ORF">SCALOS_LOCUS8905</name>
</gene>
<comment type="caution">
    <text evidence="1">The sequence shown here is derived from an EMBL/GenBank/DDBJ whole genome shotgun (WGS) entry which is preliminary data.</text>
</comment>
<feature type="non-terminal residue" evidence="1">
    <location>
        <position position="1"/>
    </location>
</feature>
<accession>A0ACA9NL47</accession>
<protein>
    <submittedName>
        <fullName evidence="1">2965_t:CDS:1</fullName>
    </submittedName>
</protein>
<evidence type="ECO:0000313" key="1">
    <source>
        <dbReference type="EMBL" id="CAG8657532.1"/>
    </source>
</evidence>
<dbReference type="Proteomes" id="UP000789860">
    <property type="component" value="Unassembled WGS sequence"/>
</dbReference>
<reference evidence="1" key="1">
    <citation type="submission" date="2021-06" db="EMBL/GenBank/DDBJ databases">
        <authorList>
            <person name="Kallberg Y."/>
            <person name="Tangrot J."/>
            <person name="Rosling A."/>
        </authorList>
    </citation>
    <scope>NUCLEOTIDE SEQUENCE</scope>
    <source>
        <strain evidence="1">AU212A</strain>
    </source>
</reference>
<organism evidence="1 2">
    <name type="scientific">Scutellospora calospora</name>
    <dbReference type="NCBI Taxonomy" id="85575"/>
    <lineage>
        <taxon>Eukaryota</taxon>
        <taxon>Fungi</taxon>
        <taxon>Fungi incertae sedis</taxon>
        <taxon>Mucoromycota</taxon>
        <taxon>Glomeromycotina</taxon>
        <taxon>Glomeromycetes</taxon>
        <taxon>Diversisporales</taxon>
        <taxon>Gigasporaceae</taxon>
        <taxon>Scutellospora</taxon>
    </lineage>
</organism>
<proteinExistence type="predicted"/>
<evidence type="ECO:0000313" key="2">
    <source>
        <dbReference type="Proteomes" id="UP000789860"/>
    </source>
</evidence>
<dbReference type="EMBL" id="CAJVPM010025342">
    <property type="protein sequence ID" value="CAG8657532.1"/>
    <property type="molecule type" value="Genomic_DNA"/>
</dbReference>
<name>A0ACA9NL47_9GLOM</name>